<dbReference type="EMBL" id="ADLO01000008">
    <property type="protein sequence ID" value="KGF57348.1"/>
    <property type="molecule type" value="Genomic_DNA"/>
</dbReference>
<evidence type="ECO:0000256" key="5">
    <source>
        <dbReference type="ARBA" id="ARBA00023136"/>
    </source>
</evidence>
<feature type="transmembrane region" description="Helical" evidence="7">
    <location>
        <begin position="14"/>
        <end position="35"/>
    </location>
</feature>
<keyword evidence="3" id="KW-0133">Cell shape</keyword>
<feature type="region of interest" description="Disordered" evidence="6">
    <location>
        <begin position="573"/>
        <end position="596"/>
    </location>
</feature>
<dbReference type="GO" id="GO:0032153">
    <property type="term" value="C:cell division site"/>
    <property type="evidence" value="ECO:0007669"/>
    <property type="project" value="TreeGrafter"/>
</dbReference>
<keyword evidence="5 7" id="KW-0472">Membrane</keyword>
<dbReference type="SMART" id="SM00240">
    <property type="entry name" value="FHA"/>
    <property type="match status" value="1"/>
</dbReference>
<dbReference type="InterPro" id="IPR000253">
    <property type="entry name" value="FHA_dom"/>
</dbReference>
<feature type="transmembrane region" description="Helical" evidence="7">
    <location>
        <begin position="387"/>
        <end position="408"/>
    </location>
</feature>
<feature type="transmembrane region" description="Helical" evidence="7">
    <location>
        <begin position="276"/>
        <end position="295"/>
    </location>
</feature>
<keyword evidence="4 7" id="KW-1133">Transmembrane helix</keyword>
<keyword evidence="10" id="KW-1185">Reference proteome</keyword>
<feature type="transmembrane region" description="Helical" evidence="7">
    <location>
        <begin position="500"/>
        <end position="524"/>
    </location>
</feature>
<evidence type="ECO:0000256" key="3">
    <source>
        <dbReference type="ARBA" id="ARBA00022960"/>
    </source>
</evidence>
<dbReference type="GO" id="GO:0051301">
    <property type="term" value="P:cell division"/>
    <property type="evidence" value="ECO:0007669"/>
    <property type="project" value="InterPro"/>
</dbReference>
<evidence type="ECO:0000256" key="7">
    <source>
        <dbReference type="SAM" id="Phobius"/>
    </source>
</evidence>
<feature type="transmembrane region" description="Helical" evidence="7">
    <location>
        <begin position="342"/>
        <end position="359"/>
    </location>
</feature>
<feature type="transmembrane region" description="Helical" evidence="7">
    <location>
        <begin position="307"/>
        <end position="330"/>
    </location>
</feature>
<evidence type="ECO:0000313" key="10">
    <source>
        <dbReference type="Proteomes" id="UP000029585"/>
    </source>
</evidence>
<dbReference type="Proteomes" id="UP000029585">
    <property type="component" value="Unassembled WGS sequence"/>
</dbReference>
<dbReference type="InterPro" id="IPR008984">
    <property type="entry name" value="SMAD_FHA_dom_sf"/>
</dbReference>
<gene>
    <name evidence="9" type="ORF">HMPREF9460_00282</name>
</gene>
<feature type="transmembrane region" description="Helical" evidence="7">
    <location>
        <begin position="536"/>
        <end position="554"/>
    </location>
</feature>
<dbReference type="CDD" id="cd00060">
    <property type="entry name" value="FHA"/>
    <property type="match status" value="1"/>
</dbReference>
<dbReference type="AlphaFoldDB" id="A0A096BD82"/>
<dbReference type="GO" id="GO:0008360">
    <property type="term" value="P:regulation of cell shape"/>
    <property type="evidence" value="ECO:0007669"/>
    <property type="project" value="UniProtKB-KW"/>
</dbReference>
<evidence type="ECO:0000256" key="6">
    <source>
        <dbReference type="SAM" id="MobiDB-lite"/>
    </source>
</evidence>
<dbReference type="PANTHER" id="PTHR30474">
    <property type="entry name" value="CELL CYCLE PROTEIN"/>
    <property type="match status" value="1"/>
</dbReference>
<feature type="transmembrane region" description="Helical" evidence="7">
    <location>
        <begin position="161"/>
        <end position="183"/>
    </location>
</feature>
<comment type="subcellular location">
    <subcellularLocation>
        <location evidence="1">Membrane</location>
        <topology evidence="1">Multi-pass membrane protein</topology>
    </subcellularLocation>
</comment>
<dbReference type="RefSeq" id="WP_044938406.1">
    <property type="nucleotide sequence ID" value="NZ_KN174161.1"/>
</dbReference>
<dbReference type="Pfam" id="PF00498">
    <property type="entry name" value="FHA"/>
    <property type="match status" value="1"/>
</dbReference>
<dbReference type="GO" id="GO:0005886">
    <property type="term" value="C:plasma membrane"/>
    <property type="evidence" value="ECO:0007669"/>
    <property type="project" value="TreeGrafter"/>
</dbReference>
<feature type="domain" description="FHA" evidence="8">
    <location>
        <begin position="69"/>
        <end position="119"/>
    </location>
</feature>
<accession>A0A096BD82</accession>
<evidence type="ECO:0000313" key="9">
    <source>
        <dbReference type="EMBL" id="KGF57348.1"/>
    </source>
</evidence>
<comment type="caution">
    <text evidence="9">The sequence shown here is derived from an EMBL/GenBank/DDBJ whole genome shotgun (WGS) entry which is preliminary data.</text>
</comment>
<evidence type="ECO:0000256" key="1">
    <source>
        <dbReference type="ARBA" id="ARBA00004141"/>
    </source>
</evidence>
<evidence type="ECO:0000256" key="2">
    <source>
        <dbReference type="ARBA" id="ARBA00022692"/>
    </source>
</evidence>
<reference evidence="9 10" key="1">
    <citation type="submission" date="2011-08" db="EMBL/GenBank/DDBJ databases">
        <title>The Genome Sequence of Clostridium orbiscindens 1_3_50AFAA.</title>
        <authorList>
            <consortium name="The Broad Institute Genome Sequencing Platform"/>
            <person name="Earl A."/>
            <person name="Ward D."/>
            <person name="Feldgarden M."/>
            <person name="Gevers D."/>
            <person name="Daigneault M."/>
            <person name="Strauss J."/>
            <person name="Allen-Vercoe E."/>
            <person name="Young S.K."/>
            <person name="Zeng Q."/>
            <person name="Gargeya S."/>
            <person name="Fitzgerald M."/>
            <person name="Haas B."/>
            <person name="Abouelleil A."/>
            <person name="Alvarado L."/>
            <person name="Arachchi H.M."/>
            <person name="Berlin A."/>
            <person name="Brown A."/>
            <person name="Chapman S.B."/>
            <person name="Chen Z."/>
            <person name="Dunbar C."/>
            <person name="Freedman E."/>
            <person name="Gearin G."/>
            <person name="Gellesch M."/>
            <person name="Goldberg J."/>
            <person name="Griggs A."/>
            <person name="Gujja S."/>
            <person name="Heiman D."/>
            <person name="Howarth C."/>
            <person name="Larson L."/>
            <person name="Lui A."/>
            <person name="MacDonald P.J.P."/>
            <person name="Montmayeur A."/>
            <person name="Murphy C."/>
            <person name="Neiman D."/>
            <person name="Pearson M."/>
            <person name="Priest M."/>
            <person name="Roberts A."/>
            <person name="Saif S."/>
            <person name="Shea T."/>
            <person name="Shenoy N."/>
            <person name="Sisk P."/>
            <person name="Stolte C."/>
            <person name="Sykes S."/>
            <person name="Wortman J."/>
            <person name="Nusbaum C."/>
            <person name="Birren B."/>
        </authorList>
    </citation>
    <scope>NUCLEOTIDE SEQUENCE [LARGE SCALE GENOMIC DNA]</scope>
    <source>
        <strain evidence="9 10">1_3_50AFAA</strain>
    </source>
</reference>
<organism evidence="9 10">
    <name type="scientific">Flavonifractor plautii 1_3_50AFAA</name>
    <dbReference type="NCBI Taxonomy" id="742738"/>
    <lineage>
        <taxon>Bacteria</taxon>
        <taxon>Bacillati</taxon>
        <taxon>Bacillota</taxon>
        <taxon>Clostridia</taxon>
        <taxon>Eubacteriales</taxon>
        <taxon>Oscillospiraceae</taxon>
        <taxon>Flavonifractor</taxon>
    </lineage>
</organism>
<dbReference type="GO" id="GO:0015648">
    <property type="term" value="F:lipid-linked peptidoglycan transporter activity"/>
    <property type="evidence" value="ECO:0007669"/>
    <property type="project" value="TreeGrafter"/>
</dbReference>
<feature type="transmembrane region" description="Helical" evidence="7">
    <location>
        <begin position="244"/>
        <end position="264"/>
    </location>
</feature>
<dbReference type="SUPFAM" id="SSF49879">
    <property type="entry name" value="SMAD/FHA domain"/>
    <property type="match status" value="1"/>
</dbReference>
<dbReference type="PROSITE" id="PS50006">
    <property type="entry name" value="FHA_DOMAIN"/>
    <property type="match status" value="1"/>
</dbReference>
<dbReference type="HOGENOM" id="CLU_029243_3_0_9"/>
<dbReference type="Pfam" id="PF01098">
    <property type="entry name" value="FTSW_RODA_SPOVE"/>
    <property type="match status" value="1"/>
</dbReference>
<evidence type="ECO:0000259" key="8">
    <source>
        <dbReference type="PROSITE" id="PS50006"/>
    </source>
</evidence>
<feature type="transmembrane region" description="Helical" evidence="7">
    <location>
        <begin position="221"/>
        <end position="238"/>
    </location>
</feature>
<protein>
    <recommendedName>
        <fullName evidence="8">FHA domain-containing protein</fullName>
    </recommendedName>
</protein>
<evidence type="ECO:0000256" key="4">
    <source>
        <dbReference type="ARBA" id="ARBA00022989"/>
    </source>
</evidence>
<feature type="transmembrane region" description="Helical" evidence="7">
    <location>
        <begin position="189"/>
        <end position="209"/>
    </location>
</feature>
<dbReference type="PATRIC" id="fig|742738.3.peg.295"/>
<keyword evidence="2 7" id="KW-0812">Transmembrane</keyword>
<dbReference type="eggNOG" id="COG0772">
    <property type="taxonomic scope" value="Bacteria"/>
</dbReference>
<dbReference type="Gene3D" id="2.60.200.20">
    <property type="match status" value="1"/>
</dbReference>
<name>A0A096BD82_FLAPL</name>
<sequence>MEQLLDWMAANPQVWAWFTTAVRFLFPVLALLILIRTIRSLLTVPCLPEVWAYLTLPNGAQEPLTHWENILGRGGNSDVILNYPVVSRQHAALIRQADDTWTAYDLGSKGGVTVNGRPVEGSAPVQYGDVVGIGGVETVLLPLSPEEKAQRRQRRRAMRPVSPWLGLVLLTVFQALTALQLTISEGENATVMIPLTFLLLTGVMWLYFLTLRALRRVGFEMETIAFFLSTLSLAVTSSSNTPALFKQFLCVVLGLALFLVLGVFLRNLDRAKKIRWLMAAGAIGLLSLTVVLYLLGLTGTKYGAANWLTIVGVSVQPSELAKICYIFAGAATLDRLFRKRNLGLFILLTGVCLACLAYMSDFGTAAIFFVTFLVIAYLRSGDWATLALICGGGVFAVLTMLSLKPYILQRFATWGHAWQNASVGSGYQQTRTMSAAASGGLVGVGPGEGWLHTVGAGDTDLVFGMLCEEWGLIIALLAVLSILTLAVFAVRACRAGRSSFYVIAACAATSMMVFQTCLNVFGAVDILPLTGVTFPFVSNGGTAMIASWGLLAFLKATDTRQNASFAIRLPSRREDRRGAALAPKSTDEWEADDEED</sequence>
<dbReference type="InterPro" id="IPR001182">
    <property type="entry name" value="FtsW/RodA"/>
</dbReference>
<proteinExistence type="predicted"/>
<feature type="transmembrane region" description="Helical" evidence="7">
    <location>
        <begin position="470"/>
        <end position="488"/>
    </location>
</feature>
<dbReference type="eggNOG" id="COG1716">
    <property type="taxonomic scope" value="Bacteria"/>
</dbReference>